<dbReference type="InterPro" id="IPR001012">
    <property type="entry name" value="UBX_dom"/>
</dbReference>
<evidence type="ECO:0000256" key="2">
    <source>
        <dbReference type="ARBA" id="ARBA00022490"/>
    </source>
</evidence>
<comment type="subcellular location">
    <subcellularLocation>
        <location evidence="1">Cytoplasm</location>
    </subcellularLocation>
</comment>
<dbReference type="InterPro" id="IPR054109">
    <property type="entry name" value="UBA_8"/>
</dbReference>
<dbReference type="CDD" id="cd14414">
    <property type="entry name" value="UBA_FAF2"/>
    <property type="match status" value="1"/>
</dbReference>
<evidence type="ECO:0000256" key="3">
    <source>
        <dbReference type="ARBA" id="ARBA00023054"/>
    </source>
</evidence>
<feature type="region of interest" description="Disordered" evidence="4">
    <location>
        <begin position="319"/>
        <end position="341"/>
    </location>
</feature>
<feature type="domain" description="UBX" evidence="5">
    <location>
        <begin position="337"/>
        <end position="419"/>
    </location>
</feature>
<dbReference type="Gene3D" id="1.10.8.10">
    <property type="entry name" value="DNA helicase RuvA subunit, C-terminal domain"/>
    <property type="match status" value="1"/>
</dbReference>
<evidence type="ECO:0000313" key="7">
    <source>
        <dbReference type="Proteomes" id="UP001519460"/>
    </source>
</evidence>
<dbReference type="Pfam" id="PF22566">
    <property type="entry name" value="UBA_8"/>
    <property type="match status" value="1"/>
</dbReference>
<evidence type="ECO:0000256" key="1">
    <source>
        <dbReference type="ARBA" id="ARBA00004496"/>
    </source>
</evidence>
<gene>
    <name evidence="6" type="ORF">BaRGS_00036058</name>
</gene>
<evidence type="ECO:0000313" key="6">
    <source>
        <dbReference type="EMBL" id="KAK7469954.1"/>
    </source>
</evidence>
<dbReference type="PROSITE" id="PS50033">
    <property type="entry name" value="UBX"/>
    <property type="match status" value="1"/>
</dbReference>
<dbReference type="InterPro" id="IPR036249">
    <property type="entry name" value="Thioredoxin-like_sf"/>
</dbReference>
<dbReference type="SUPFAM" id="SSF52833">
    <property type="entry name" value="Thioredoxin-like"/>
    <property type="match status" value="1"/>
</dbReference>
<keyword evidence="2" id="KW-0963">Cytoplasm</keyword>
<dbReference type="EMBL" id="JACVVK020000498">
    <property type="protein sequence ID" value="KAK7469954.1"/>
    <property type="molecule type" value="Genomic_DNA"/>
</dbReference>
<evidence type="ECO:0000259" key="5">
    <source>
        <dbReference type="PROSITE" id="PS50033"/>
    </source>
</evidence>
<dbReference type="InterPro" id="IPR050730">
    <property type="entry name" value="UBX_domain-protein"/>
</dbReference>
<dbReference type="CDD" id="cd16120">
    <property type="entry name" value="UBX_UBXN3B"/>
    <property type="match status" value="1"/>
</dbReference>
<dbReference type="Pfam" id="PF21021">
    <property type="entry name" value="FAF1"/>
    <property type="match status" value="1"/>
</dbReference>
<protein>
    <recommendedName>
        <fullName evidence="5">UBX domain-containing protein</fullName>
    </recommendedName>
</protein>
<dbReference type="Pfam" id="PF00789">
    <property type="entry name" value="UBX"/>
    <property type="match status" value="1"/>
</dbReference>
<dbReference type="Proteomes" id="UP001519460">
    <property type="component" value="Unassembled WGS sequence"/>
</dbReference>
<dbReference type="SMART" id="SM00594">
    <property type="entry name" value="UAS"/>
    <property type="match status" value="1"/>
</dbReference>
<dbReference type="InterPro" id="IPR049483">
    <property type="entry name" value="FAF1_2-like_UAS"/>
</dbReference>
<evidence type="ECO:0000256" key="4">
    <source>
        <dbReference type="SAM" id="MobiDB-lite"/>
    </source>
</evidence>
<keyword evidence="3" id="KW-0175">Coiled coil</keyword>
<dbReference type="GO" id="GO:0005737">
    <property type="term" value="C:cytoplasm"/>
    <property type="evidence" value="ECO:0007669"/>
    <property type="project" value="UniProtKB-SubCell"/>
</dbReference>
<dbReference type="PANTHER" id="PTHR23322:SF1">
    <property type="entry name" value="FAS-ASSOCIATED FACTOR 2"/>
    <property type="match status" value="1"/>
</dbReference>
<dbReference type="PANTHER" id="PTHR23322">
    <property type="entry name" value="FAS-ASSOCIATED PROTEIN"/>
    <property type="match status" value="1"/>
</dbReference>
<dbReference type="Gene3D" id="3.40.30.10">
    <property type="entry name" value="Glutaredoxin"/>
    <property type="match status" value="1"/>
</dbReference>
<organism evidence="6 7">
    <name type="scientific">Batillaria attramentaria</name>
    <dbReference type="NCBI Taxonomy" id="370345"/>
    <lineage>
        <taxon>Eukaryota</taxon>
        <taxon>Metazoa</taxon>
        <taxon>Spiralia</taxon>
        <taxon>Lophotrochozoa</taxon>
        <taxon>Mollusca</taxon>
        <taxon>Gastropoda</taxon>
        <taxon>Caenogastropoda</taxon>
        <taxon>Sorbeoconcha</taxon>
        <taxon>Cerithioidea</taxon>
        <taxon>Batillariidae</taxon>
        <taxon>Batillaria</taxon>
    </lineage>
</organism>
<comment type="caution">
    <text evidence="6">The sequence shown here is derived from an EMBL/GenBank/DDBJ whole genome shotgun (WGS) entry which is preliminary data.</text>
</comment>
<dbReference type="SUPFAM" id="SSF54236">
    <property type="entry name" value="Ubiquitin-like"/>
    <property type="match status" value="1"/>
</dbReference>
<reference evidence="6 7" key="1">
    <citation type="journal article" date="2023" name="Sci. Data">
        <title>Genome assembly of the Korean intertidal mud-creeper Batillaria attramentaria.</title>
        <authorList>
            <person name="Patra A.K."/>
            <person name="Ho P.T."/>
            <person name="Jun S."/>
            <person name="Lee S.J."/>
            <person name="Kim Y."/>
            <person name="Won Y.J."/>
        </authorList>
    </citation>
    <scope>NUCLEOTIDE SEQUENCE [LARGE SCALE GENOMIC DNA]</scope>
    <source>
        <strain evidence="6">Wonlab-2016</strain>
    </source>
</reference>
<dbReference type="Gene3D" id="3.10.20.90">
    <property type="entry name" value="Phosphatidylinositol 3-kinase Catalytic Subunit, Chain A, domain 1"/>
    <property type="match status" value="1"/>
</dbReference>
<proteinExistence type="predicted"/>
<accession>A0ABD0JCV9</accession>
<name>A0ABD0JCV9_9CAEN</name>
<dbReference type="InterPro" id="IPR029071">
    <property type="entry name" value="Ubiquitin-like_domsf"/>
</dbReference>
<keyword evidence="7" id="KW-1185">Reference proteome</keyword>
<dbReference type="InterPro" id="IPR006577">
    <property type="entry name" value="UAS"/>
</dbReference>
<sequence length="424" mass="49558">MADDGDLTHEQTDKLLQFQDLTGIDDMNRCREILQRHSWNIEAAVQDTFNEREGAPTVFSQQASQEMREPVVNTRPYNQRVFAVQRQQPEGILQWSYYIILLPFRFFYSTIFDIFSFVFRLLRPDPRRNVTDPLGDVMRFISSFESKYGTCHPVFYQGTYSQALNDAKRELKFLLVYLQGDDHQDTDSFCRSTLCDPQVVSFLNTNMLVWACNTGSPEGYRVSQALKENTYPFLGLIVLRDNRMTAVARIEGPIGPAELVTRLETVMRENEASLVAARAEREERQFNQTLRQQQDEAYLESLRADQEKEARLMRMQEERERQKEELMRQIPPEPTPSDPDSIRIVLKTPNGKRLERRFSNTQSSKYLYYFVFCHEDCPDDFQIVTNFPRRVLDCEPTERCPDPPTLKEMGLGKSEMLFVHDNEA</sequence>
<dbReference type="AlphaFoldDB" id="A0ABD0JCV9"/>